<feature type="binding site" evidence="10 11">
    <location>
        <position position="659"/>
    </location>
    <ligand>
        <name>ATP</name>
        <dbReference type="ChEBI" id="CHEBI:30616"/>
    </ligand>
</feature>
<proteinExistence type="inferred from homology"/>
<dbReference type="PRINTS" id="PR00104">
    <property type="entry name" value="CGMPKINASE"/>
</dbReference>
<keyword evidence="5 8" id="KW-0418">Kinase</keyword>
<dbReference type="PROSITE" id="PS00889">
    <property type="entry name" value="CNMP_BINDING_2"/>
    <property type="match status" value="1"/>
</dbReference>
<reference evidence="16" key="1">
    <citation type="submission" date="2025-08" db="UniProtKB">
        <authorList>
            <consortium name="RefSeq"/>
        </authorList>
    </citation>
    <scope>IDENTIFICATION</scope>
</reference>
<gene>
    <name evidence="16" type="primary">LOC103507911</name>
</gene>
<dbReference type="InterPro" id="IPR011009">
    <property type="entry name" value="Kinase-like_dom_sf"/>
</dbReference>
<evidence type="ECO:0000256" key="8">
    <source>
        <dbReference type="PIRNR" id="PIRNR000559"/>
    </source>
</evidence>
<comment type="similarity">
    <text evidence="8">Belongs to the protein kinase superfamily. AGC Ser/Thr protein kinase family. cGMP subfamily.</text>
</comment>
<dbReference type="SMART" id="SM00100">
    <property type="entry name" value="cNMP"/>
    <property type="match status" value="2"/>
</dbReference>
<dbReference type="Gene3D" id="1.10.510.10">
    <property type="entry name" value="Transferase(Phosphotransferase) domain 1"/>
    <property type="match status" value="1"/>
</dbReference>
<evidence type="ECO:0000256" key="11">
    <source>
        <dbReference type="PROSITE-ProRule" id="PRU10141"/>
    </source>
</evidence>
<evidence type="ECO:0000256" key="4">
    <source>
        <dbReference type="ARBA" id="ARBA00022741"/>
    </source>
</evidence>
<keyword evidence="2 8" id="KW-0140">cGMP</keyword>
<dbReference type="CDD" id="cd12086">
    <property type="entry name" value="DD_cGKI-beta"/>
    <property type="match status" value="1"/>
</dbReference>
<keyword evidence="3 8" id="KW-0808">Transferase</keyword>
<dbReference type="PaxDb" id="121845-A0A3Q0IQ78"/>
<dbReference type="InterPro" id="IPR002374">
    <property type="entry name" value="cGMP_dep_kinase"/>
</dbReference>
<dbReference type="InterPro" id="IPR017441">
    <property type="entry name" value="Protein_kinase_ATP_BS"/>
</dbReference>
<dbReference type="Gene3D" id="1.20.5.170">
    <property type="match status" value="1"/>
</dbReference>
<accession>A0A3Q0IQ78</accession>
<dbReference type="EC" id="2.7.11.12" evidence="8"/>
<dbReference type="InterPro" id="IPR018488">
    <property type="entry name" value="cNMP-bd_CS"/>
</dbReference>
<evidence type="ECO:0000313" key="15">
    <source>
        <dbReference type="Proteomes" id="UP000079169"/>
    </source>
</evidence>
<sequence>MRVCFDGFCFSRSSRLVHDGDLDEETVTSTGTQSNSQSTVITSEGMGTVHTVDEMQSILQAKESKIRELEEKVKVQNEEIVQLRSHLDKFQSVFPYHNPVSPTHMNNNINLARPRKQRAQGISAEHPGGRQGRPVDIHISRLIPFICLLIITFHMINSSHSIKSSDSKDHVIYHFDSKVTPRIIHVRVLSPLSVVSSHSIDDVMMYCSTHIATLEVHRCYFLPYFGDSVETPARVVVFVSIKSSDNINIIPDDSSTMIGTRSHGIHLFYLDPPVSPCVIGLYKMSVVRELERELLRREEYIGVLERYLDERDHKIRHLQNEIDKFRQIVRPLTQQVISLNTYWDDGYVTPAAKMKRQAISAEPMYFEQLPPITKVPKSQRSRELIRMAILDNDFMKNLDMTQIREIVDCMYPVEYIAGSIIIKEGDVGSIVYVMEEGRVEVSRENKYLSTLAPGKVFGELAILYNCKRTATIKGKSKSHIKWLNLKLRAYFVHLVNQGVILTIVYFSSQTFYKEGDYIIRQGARGDTFFIISKGKVKVTMKQPNSTEEKYIRTLYKGDFFGEKALQGDDLRTANIVAADPEGVSCLVIDQETFNQLISSLDEIRTKYVDETSERRRLNEEFRSLRLSDLRVITTLGVGGFGRVELVQIAGDPSRSFALKQMKKSQIVETRQQQHIMSEKEIMGEANCDFIVKLYKTFKDKKYLYMLMESCLGGELWTILRDKGNFDDATTRFYTACVVEAFDYLHSRNIIYRDLKPENLLLSTSGYVKLVDFGFAKKLIVSTGVDLK</sequence>
<dbReference type="Gene3D" id="3.30.200.20">
    <property type="entry name" value="Phosphorylase Kinase, domain 1"/>
    <property type="match status" value="1"/>
</dbReference>
<keyword evidence="12" id="KW-0175">Coiled coil</keyword>
<evidence type="ECO:0000259" key="13">
    <source>
        <dbReference type="PROSITE" id="PS50011"/>
    </source>
</evidence>
<dbReference type="InterPro" id="IPR018490">
    <property type="entry name" value="cNMP-bd_dom_sf"/>
</dbReference>
<dbReference type="InterPro" id="IPR000595">
    <property type="entry name" value="cNMP-bd_dom"/>
</dbReference>
<evidence type="ECO:0000256" key="10">
    <source>
        <dbReference type="PIRSR" id="PIRSR000559-2"/>
    </source>
</evidence>
<organism evidence="15 16">
    <name type="scientific">Diaphorina citri</name>
    <name type="common">Asian citrus psyllid</name>
    <dbReference type="NCBI Taxonomy" id="121845"/>
    <lineage>
        <taxon>Eukaryota</taxon>
        <taxon>Metazoa</taxon>
        <taxon>Ecdysozoa</taxon>
        <taxon>Arthropoda</taxon>
        <taxon>Hexapoda</taxon>
        <taxon>Insecta</taxon>
        <taxon>Pterygota</taxon>
        <taxon>Neoptera</taxon>
        <taxon>Paraneoptera</taxon>
        <taxon>Hemiptera</taxon>
        <taxon>Sternorrhyncha</taxon>
        <taxon>Psylloidea</taxon>
        <taxon>Psyllidae</taxon>
        <taxon>Diaphorininae</taxon>
        <taxon>Diaphorina</taxon>
    </lineage>
</organism>
<feature type="domain" description="Cyclic nucleotide-binding" evidence="14">
    <location>
        <begin position="394"/>
        <end position="476"/>
    </location>
</feature>
<evidence type="ECO:0000313" key="16">
    <source>
        <dbReference type="RefSeq" id="XP_026678449.1"/>
    </source>
</evidence>
<dbReference type="Pfam" id="PF00027">
    <property type="entry name" value="cNMP_binding"/>
    <property type="match status" value="2"/>
</dbReference>
<dbReference type="InterPro" id="IPR031831">
    <property type="entry name" value="PKcGMP_CC"/>
</dbReference>
<protein>
    <recommendedName>
        <fullName evidence="8">cGMP-dependent protein kinase</fullName>
        <ecNumber evidence="8">2.7.11.12</ecNumber>
    </recommendedName>
</protein>
<evidence type="ECO:0000256" key="9">
    <source>
        <dbReference type="PIRSR" id="PIRSR000559-1"/>
    </source>
</evidence>
<evidence type="ECO:0000256" key="2">
    <source>
        <dbReference type="ARBA" id="ARBA00022535"/>
    </source>
</evidence>
<dbReference type="Gene3D" id="1.20.5.490">
    <property type="entry name" value="Single helix bin"/>
    <property type="match status" value="1"/>
</dbReference>
<dbReference type="Proteomes" id="UP000079169">
    <property type="component" value="Unplaced"/>
</dbReference>
<keyword evidence="7 8" id="KW-0142">cGMP-binding</keyword>
<dbReference type="PROSITE" id="PS50042">
    <property type="entry name" value="CNMP_BINDING_3"/>
    <property type="match status" value="2"/>
</dbReference>
<keyword evidence="6 8" id="KW-0067">ATP-binding</keyword>
<dbReference type="Pfam" id="PF16808">
    <property type="entry name" value="PKcGMP_CC"/>
    <property type="match status" value="1"/>
</dbReference>
<feature type="active site" description="Proton acceptor" evidence="9">
    <location>
        <position position="753"/>
    </location>
</feature>
<dbReference type="PANTHER" id="PTHR24353:SF111">
    <property type="match status" value="1"/>
</dbReference>
<dbReference type="STRING" id="121845.A0A3Q0IQ78"/>
<dbReference type="Pfam" id="PF00069">
    <property type="entry name" value="Pkinase"/>
    <property type="match status" value="1"/>
</dbReference>
<evidence type="ECO:0000256" key="3">
    <source>
        <dbReference type="ARBA" id="ARBA00022679"/>
    </source>
</evidence>
<dbReference type="PIRSF" id="PIRSF000559">
    <property type="entry name" value="cGMP-dep_kinase"/>
    <property type="match status" value="1"/>
</dbReference>
<dbReference type="GO" id="GO:0005524">
    <property type="term" value="F:ATP binding"/>
    <property type="evidence" value="ECO:0007669"/>
    <property type="project" value="UniProtKB-UniRule"/>
</dbReference>
<dbReference type="Gene3D" id="2.60.120.10">
    <property type="entry name" value="Jelly Rolls"/>
    <property type="match status" value="2"/>
</dbReference>
<evidence type="ECO:0000256" key="5">
    <source>
        <dbReference type="ARBA" id="ARBA00022777"/>
    </source>
</evidence>
<dbReference type="InterPro" id="IPR014710">
    <property type="entry name" value="RmlC-like_jellyroll"/>
</dbReference>
<evidence type="ECO:0000256" key="7">
    <source>
        <dbReference type="ARBA" id="ARBA00022992"/>
    </source>
</evidence>
<evidence type="ECO:0000256" key="12">
    <source>
        <dbReference type="SAM" id="Coils"/>
    </source>
</evidence>
<dbReference type="PROSITE" id="PS50011">
    <property type="entry name" value="PROTEIN_KINASE_DOM"/>
    <property type="match status" value="1"/>
</dbReference>
<dbReference type="SUPFAM" id="SSF56112">
    <property type="entry name" value="Protein kinase-like (PK-like)"/>
    <property type="match status" value="1"/>
</dbReference>
<dbReference type="PANTHER" id="PTHR24353">
    <property type="entry name" value="CYCLIC NUCLEOTIDE-DEPENDENT PROTEIN KINASE"/>
    <property type="match status" value="1"/>
</dbReference>
<feature type="domain" description="Protein kinase" evidence="13">
    <location>
        <begin position="629"/>
        <end position="787"/>
    </location>
</feature>
<dbReference type="SUPFAM" id="SSF51206">
    <property type="entry name" value="cAMP-binding domain-like"/>
    <property type="match status" value="2"/>
</dbReference>
<dbReference type="GO" id="GO:0004692">
    <property type="term" value="F:cGMP-dependent protein kinase activity"/>
    <property type="evidence" value="ECO:0007669"/>
    <property type="project" value="UniProtKB-EC"/>
</dbReference>
<keyword evidence="15" id="KW-1185">Reference proteome</keyword>
<dbReference type="InterPro" id="IPR008271">
    <property type="entry name" value="Ser/Thr_kinase_AS"/>
</dbReference>
<dbReference type="CDD" id="cd00038">
    <property type="entry name" value="CAP_ED"/>
    <property type="match status" value="2"/>
</dbReference>
<dbReference type="PROSITE" id="PS00107">
    <property type="entry name" value="PROTEIN_KINASE_ATP"/>
    <property type="match status" value="1"/>
</dbReference>
<dbReference type="PROSITE" id="PS00888">
    <property type="entry name" value="CNMP_BINDING_1"/>
    <property type="match status" value="2"/>
</dbReference>
<dbReference type="GO" id="GO:0030553">
    <property type="term" value="F:cGMP binding"/>
    <property type="evidence" value="ECO:0007669"/>
    <property type="project" value="UniProtKB-KW"/>
</dbReference>
<keyword evidence="4 8" id="KW-0547">Nucleotide-binding</keyword>
<evidence type="ECO:0000256" key="1">
    <source>
        <dbReference type="ARBA" id="ARBA00022527"/>
    </source>
</evidence>
<dbReference type="InterPro" id="IPR000719">
    <property type="entry name" value="Prot_kinase_dom"/>
</dbReference>
<dbReference type="RefSeq" id="XP_026678449.1">
    <property type="nucleotide sequence ID" value="XM_026822648.1"/>
</dbReference>
<dbReference type="SMART" id="SM00220">
    <property type="entry name" value="S_TKc"/>
    <property type="match status" value="1"/>
</dbReference>
<keyword evidence="1 8" id="KW-0723">Serine/threonine-protein kinase</keyword>
<comment type="catalytic activity">
    <reaction evidence="8">
        <text>L-threonyl-[protein] + ATP = O-phospho-L-threonyl-[protein] + ADP + H(+)</text>
        <dbReference type="Rhea" id="RHEA:46608"/>
        <dbReference type="Rhea" id="RHEA-COMP:11060"/>
        <dbReference type="Rhea" id="RHEA-COMP:11605"/>
        <dbReference type="ChEBI" id="CHEBI:15378"/>
        <dbReference type="ChEBI" id="CHEBI:30013"/>
        <dbReference type="ChEBI" id="CHEBI:30616"/>
        <dbReference type="ChEBI" id="CHEBI:61977"/>
        <dbReference type="ChEBI" id="CHEBI:456216"/>
        <dbReference type="EC" id="2.7.11.12"/>
    </reaction>
</comment>
<name>A0A3Q0IQ78_DIACI</name>
<feature type="binding site" evidence="10">
    <location>
        <begin position="635"/>
        <end position="643"/>
    </location>
    <ligand>
        <name>ATP</name>
        <dbReference type="ChEBI" id="CHEBI:30616"/>
    </ligand>
</feature>
<evidence type="ECO:0000256" key="6">
    <source>
        <dbReference type="ARBA" id="ARBA00022840"/>
    </source>
</evidence>
<dbReference type="GeneID" id="103507911"/>
<evidence type="ECO:0000259" key="14">
    <source>
        <dbReference type="PROSITE" id="PS50042"/>
    </source>
</evidence>
<dbReference type="CDD" id="cd12085">
    <property type="entry name" value="DD_cGKI-alpha"/>
    <property type="match status" value="1"/>
</dbReference>
<feature type="coiled-coil region" evidence="12">
    <location>
        <begin position="52"/>
        <end position="86"/>
    </location>
</feature>
<dbReference type="AlphaFoldDB" id="A0A3Q0IQ78"/>
<dbReference type="KEGG" id="dci:103507911"/>
<dbReference type="PROSITE" id="PS00108">
    <property type="entry name" value="PROTEIN_KINASE_ST"/>
    <property type="match status" value="1"/>
</dbReference>
<feature type="domain" description="Cyclic nucleotide-binding" evidence="14">
    <location>
        <begin position="512"/>
        <end position="614"/>
    </location>
</feature>